<dbReference type="PANTHER" id="PTHR35867:SF1">
    <property type="entry name" value="PROTEIN RSEC"/>
    <property type="match status" value="1"/>
</dbReference>
<dbReference type="InterPro" id="IPR026268">
    <property type="entry name" value="RseC"/>
</dbReference>
<sequence length="170" mass="18779">MIEESGRVVAVEERLAVVETVRKSACDACSAKNACGQGLKRHISDHSASHMHIRALCDFPVRVGDTVVIGIPESAMLTASFWVYLSPLLFLVVAIGFGYWLGLPEGYLILFSLLVMGAGFGMTARLFRNENRQKQLQPVVLSWQLTDQETAVKNMSEHQPVMSNDVIVML</sequence>
<dbReference type="PIRSF" id="PIRSF004923">
    <property type="entry name" value="RseC"/>
    <property type="match status" value="1"/>
</dbReference>
<organism evidence="2 3">
    <name type="scientific">Kistimonas scapharcae</name>
    <dbReference type="NCBI Taxonomy" id="1036133"/>
    <lineage>
        <taxon>Bacteria</taxon>
        <taxon>Pseudomonadati</taxon>
        <taxon>Pseudomonadota</taxon>
        <taxon>Gammaproteobacteria</taxon>
        <taxon>Oceanospirillales</taxon>
        <taxon>Endozoicomonadaceae</taxon>
        <taxon>Kistimonas</taxon>
    </lineage>
</organism>
<keyword evidence="1" id="KW-0812">Transmembrane</keyword>
<feature type="transmembrane region" description="Helical" evidence="1">
    <location>
        <begin position="107"/>
        <end position="127"/>
    </location>
</feature>
<proteinExistence type="predicted"/>
<keyword evidence="1" id="KW-0472">Membrane</keyword>
<keyword evidence="3" id="KW-1185">Reference proteome</keyword>
<name>A0ABP8UZ39_9GAMM</name>
<gene>
    <name evidence="2" type="ORF">GCM10023116_06370</name>
</gene>
<dbReference type="RefSeq" id="WP_345193956.1">
    <property type="nucleotide sequence ID" value="NZ_BAABFL010000065.1"/>
</dbReference>
<dbReference type="Proteomes" id="UP001500604">
    <property type="component" value="Unassembled WGS sequence"/>
</dbReference>
<evidence type="ECO:0000313" key="2">
    <source>
        <dbReference type="EMBL" id="GAA4648370.1"/>
    </source>
</evidence>
<comment type="caution">
    <text evidence="2">The sequence shown here is derived from an EMBL/GenBank/DDBJ whole genome shotgun (WGS) entry which is preliminary data.</text>
</comment>
<reference evidence="3" key="1">
    <citation type="journal article" date="2019" name="Int. J. Syst. Evol. Microbiol.">
        <title>The Global Catalogue of Microorganisms (GCM) 10K type strain sequencing project: providing services to taxonomists for standard genome sequencing and annotation.</title>
        <authorList>
            <consortium name="The Broad Institute Genomics Platform"/>
            <consortium name="The Broad Institute Genome Sequencing Center for Infectious Disease"/>
            <person name="Wu L."/>
            <person name="Ma J."/>
        </authorList>
    </citation>
    <scope>NUCLEOTIDE SEQUENCE [LARGE SCALE GENOMIC DNA]</scope>
    <source>
        <strain evidence="3">JCM 17805</strain>
    </source>
</reference>
<evidence type="ECO:0000256" key="1">
    <source>
        <dbReference type="SAM" id="Phobius"/>
    </source>
</evidence>
<evidence type="ECO:0000313" key="3">
    <source>
        <dbReference type="Proteomes" id="UP001500604"/>
    </source>
</evidence>
<accession>A0ABP8UZ39</accession>
<dbReference type="PANTHER" id="PTHR35867">
    <property type="entry name" value="PROTEIN RSEC"/>
    <property type="match status" value="1"/>
</dbReference>
<dbReference type="InterPro" id="IPR007359">
    <property type="entry name" value="SigmaE_reg_RseC_MucC"/>
</dbReference>
<feature type="transmembrane region" description="Helical" evidence="1">
    <location>
        <begin position="81"/>
        <end position="101"/>
    </location>
</feature>
<protein>
    <submittedName>
        <fullName evidence="2">SoxR reducing system RseC family protein</fullName>
    </submittedName>
</protein>
<dbReference type="EMBL" id="BAABFL010000065">
    <property type="protein sequence ID" value="GAA4648370.1"/>
    <property type="molecule type" value="Genomic_DNA"/>
</dbReference>
<keyword evidence="1" id="KW-1133">Transmembrane helix</keyword>
<dbReference type="Pfam" id="PF04246">
    <property type="entry name" value="RseC_MucC"/>
    <property type="match status" value="1"/>
</dbReference>